<evidence type="ECO:0000313" key="3">
    <source>
        <dbReference type="Proteomes" id="UP000238762"/>
    </source>
</evidence>
<comment type="caution">
    <text evidence="2">The sequence shown here is derived from an EMBL/GenBank/DDBJ whole genome shotgun (WGS) entry which is preliminary data.</text>
</comment>
<dbReference type="Pfam" id="PF11210">
    <property type="entry name" value="DUF2996"/>
    <property type="match status" value="1"/>
</dbReference>
<proteinExistence type="predicted"/>
<dbReference type="PANTHER" id="PTHR36341:SF3">
    <property type="entry name" value="DUF2996 FAMILY PROTEIN"/>
    <property type="match status" value="1"/>
</dbReference>
<reference evidence="2 3" key="2">
    <citation type="submission" date="2018-03" db="EMBL/GenBank/DDBJ databases">
        <title>The ancient ancestry and fast evolution of plastids.</title>
        <authorList>
            <person name="Moore K.R."/>
            <person name="Magnabosco C."/>
            <person name="Momper L."/>
            <person name="Gold D.A."/>
            <person name="Bosak T."/>
            <person name="Fournier G.P."/>
        </authorList>
    </citation>
    <scope>NUCLEOTIDE SEQUENCE [LARGE SCALE GENOMIC DNA]</scope>
    <source>
        <strain evidence="2 3">CCAP 1448/3</strain>
    </source>
</reference>
<feature type="compositionally biased region" description="Polar residues" evidence="1">
    <location>
        <begin position="1"/>
        <end position="10"/>
    </location>
</feature>
<evidence type="ECO:0000256" key="1">
    <source>
        <dbReference type="SAM" id="MobiDB-lite"/>
    </source>
</evidence>
<dbReference type="InterPro" id="IPR021374">
    <property type="entry name" value="DUF2996"/>
</dbReference>
<protein>
    <submittedName>
        <fullName evidence="2">DUF2996 domain-containing protein</fullName>
    </submittedName>
</protein>
<reference evidence="2 3" key="1">
    <citation type="submission" date="2018-02" db="EMBL/GenBank/DDBJ databases">
        <authorList>
            <person name="Cohen D.B."/>
            <person name="Kent A.D."/>
        </authorList>
    </citation>
    <scope>NUCLEOTIDE SEQUENCE [LARGE SCALE GENOMIC DNA]</scope>
    <source>
        <strain evidence="2 3">CCAP 1448/3</strain>
    </source>
</reference>
<gene>
    <name evidence="2" type="ORF">C7B64_14735</name>
</gene>
<accession>A0A2T1C1J5</accession>
<name>A0A2T1C1J5_9CYAN</name>
<feature type="compositionally biased region" description="Basic and acidic residues" evidence="1">
    <location>
        <begin position="58"/>
        <end position="67"/>
    </location>
</feature>
<feature type="region of interest" description="Disordered" evidence="1">
    <location>
        <begin position="1"/>
        <end position="67"/>
    </location>
</feature>
<dbReference type="PANTHER" id="PTHR36341">
    <property type="entry name" value="DUF2996 FAMILY PROTEIN"/>
    <property type="match status" value="1"/>
</dbReference>
<keyword evidence="3" id="KW-1185">Reference proteome</keyword>
<feature type="compositionally biased region" description="Low complexity" evidence="1">
    <location>
        <begin position="19"/>
        <end position="41"/>
    </location>
</feature>
<sequence length="188" mass="20673">MVAEETNQPVPSEAEATPSETVAESTQAEATETEAQPAAKKSAAKPKDGEVPAKAVAAKKEKPPALEDKPFGEFVEQYYIPAIQKVLAAQGIEDAKLALEKQKIPVVGFDSSPECWQISGSLNQDSRKFNLYFLDESIQGKKAFSYTTGKSQPSTIESFLIDERKMTLDLLVWGIIQRLNAQKWLARN</sequence>
<evidence type="ECO:0000313" key="2">
    <source>
        <dbReference type="EMBL" id="PSB02131.1"/>
    </source>
</evidence>
<dbReference type="Proteomes" id="UP000238762">
    <property type="component" value="Unassembled WGS sequence"/>
</dbReference>
<organism evidence="2 3">
    <name type="scientific">Merismopedia glauca CCAP 1448/3</name>
    <dbReference type="NCBI Taxonomy" id="1296344"/>
    <lineage>
        <taxon>Bacteria</taxon>
        <taxon>Bacillati</taxon>
        <taxon>Cyanobacteriota</taxon>
        <taxon>Cyanophyceae</taxon>
        <taxon>Synechococcales</taxon>
        <taxon>Merismopediaceae</taxon>
        <taxon>Merismopedia</taxon>
    </lineage>
</organism>
<dbReference type="EMBL" id="PVWJ01000072">
    <property type="protein sequence ID" value="PSB02131.1"/>
    <property type="molecule type" value="Genomic_DNA"/>
</dbReference>
<dbReference type="AlphaFoldDB" id="A0A2T1C1J5"/>
<dbReference type="OrthoDB" id="465001at2"/>